<dbReference type="InterPro" id="IPR020846">
    <property type="entry name" value="MFS_dom"/>
</dbReference>
<feature type="transmembrane region" description="Helical" evidence="7">
    <location>
        <begin position="298"/>
        <end position="320"/>
    </location>
</feature>
<comment type="subcellular location">
    <subcellularLocation>
        <location evidence="1">Endomembrane system</location>
        <topology evidence="1">Multi-pass membrane protein</topology>
    </subcellularLocation>
</comment>
<evidence type="ECO:0000256" key="5">
    <source>
        <dbReference type="ARBA" id="ARBA00022989"/>
    </source>
</evidence>
<feature type="domain" description="Major facilitator superfamily (MFS) profile" evidence="8">
    <location>
        <begin position="15"/>
        <end position="404"/>
    </location>
</feature>
<dbReference type="GO" id="GO:0022857">
    <property type="term" value="F:transmembrane transporter activity"/>
    <property type="evidence" value="ECO:0007669"/>
    <property type="project" value="InterPro"/>
</dbReference>
<evidence type="ECO:0000256" key="3">
    <source>
        <dbReference type="ARBA" id="ARBA00022448"/>
    </source>
</evidence>
<feature type="transmembrane region" description="Helical" evidence="7">
    <location>
        <begin position="327"/>
        <end position="345"/>
    </location>
</feature>
<dbReference type="GO" id="GO:0012505">
    <property type="term" value="C:endomembrane system"/>
    <property type="evidence" value="ECO:0007669"/>
    <property type="project" value="UniProtKB-SubCell"/>
</dbReference>
<feature type="transmembrane region" description="Helical" evidence="7">
    <location>
        <begin position="245"/>
        <end position="262"/>
    </location>
</feature>
<feature type="transmembrane region" description="Helical" evidence="7">
    <location>
        <begin position="274"/>
        <end position="292"/>
    </location>
</feature>
<feature type="transmembrane region" description="Helical" evidence="7">
    <location>
        <begin position="378"/>
        <end position="399"/>
    </location>
</feature>
<dbReference type="PROSITE" id="PS50850">
    <property type="entry name" value="MFS"/>
    <property type="match status" value="1"/>
</dbReference>
<evidence type="ECO:0000259" key="8">
    <source>
        <dbReference type="PROSITE" id="PS50850"/>
    </source>
</evidence>
<dbReference type="PANTHER" id="PTHR23514:SF3">
    <property type="entry name" value="BYPASS OF STOP CODON PROTEIN 6"/>
    <property type="match status" value="1"/>
</dbReference>
<dbReference type="Pfam" id="PF07690">
    <property type="entry name" value="MFS_1"/>
    <property type="match status" value="1"/>
</dbReference>
<dbReference type="EMBL" id="KU926705">
    <property type="protein sequence ID" value="ANC57846.1"/>
    <property type="molecule type" value="Genomic_DNA"/>
</dbReference>
<dbReference type="InterPro" id="IPR036259">
    <property type="entry name" value="MFS_trans_sf"/>
</dbReference>
<evidence type="ECO:0000256" key="1">
    <source>
        <dbReference type="ARBA" id="ARBA00004127"/>
    </source>
</evidence>
<feature type="transmembrane region" description="Helical" evidence="7">
    <location>
        <begin position="144"/>
        <end position="161"/>
    </location>
</feature>
<dbReference type="AlphaFoldDB" id="A0A161IZ26"/>
<feature type="transmembrane region" description="Helical" evidence="7">
    <location>
        <begin position="167"/>
        <end position="186"/>
    </location>
</feature>
<keyword evidence="3" id="KW-0813">Transport</keyword>
<evidence type="ECO:0000256" key="6">
    <source>
        <dbReference type="ARBA" id="ARBA00023136"/>
    </source>
</evidence>
<proteinExistence type="inferred from homology"/>
<comment type="similarity">
    <text evidence="2">Belongs to the major facilitator superfamily.</text>
</comment>
<feature type="transmembrane region" description="Helical" evidence="7">
    <location>
        <begin position="56"/>
        <end position="74"/>
    </location>
</feature>
<feature type="transmembrane region" description="Helical" evidence="7">
    <location>
        <begin position="105"/>
        <end position="123"/>
    </location>
</feature>
<keyword evidence="6 7" id="KW-0472">Membrane</keyword>
<sequence>MTVNKTINDKDSSRIFIICCLALLVTSMTFAIRAGILSQLGAEFSLSDGQLGWVNAMAFMGFPVAMMIGGAAYNSLGAKKLLLIAFVCHIAGLLLTISAEGFWGLLISTFFIGFANGAVEAGCNPLIAETYPDNKTTMLNKFHVWFPGGIVVGALISKAMTDANLGWQLQIAVMLIPAVLYGVMTLKQHFPKFERIKGSTSGNVRALFSPLFIFMAICMTLTTTAELGTQQWIERILGASGASPMLIMALITGLMAVGRYFAGPVIHRLNPIGVLLFSAVVATAGIYSMSIATGSMVYIAAILFAIGVMYFWPTMVGFVAENIPESGALGMSMIGAAGMFALSLWNPVIGSWIDSAREKANASMVTGIDPELVAGQSVLANLTLFPAILIVAFTFLYLYMNKKKLSPEPTTEFNK</sequence>
<organism evidence="9">
    <name type="scientific">Colwellia sp. C1</name>
    <dbReference type="NCBI Taxonomy" id="1737566"/>
    <lineage>
        <taxon>Bacteria</taxon>
        <taxon>Pseudomonadati</taxon>
        <taxon>Pseudomonadota</taxon>
        <taxon>Gammaproteobacteria</taxon>
        <taxon>Alteromonadales</taxon>
        <taxon>Colwelliaceae</taxon>
        <taxon>Colwellia</taxon>
    </lineage>
</organism>
<evidence type="ECO:0000256" key="7">
    <source>
        <dbReference type="SAM" id="Phobius"/>
    </source>
</evidence>
<evidence type="ECO:0000256" key="2">
    <source>
        <dbReference type="ARBA" id="ARBA00008335"/>
    </source>
</evidence>
<dbReference type="SUPFAM" id="SSF103473">
    <property type="entry name" value="MFS general substrate transporter"/>
    <property type="match status" value="1"/>
</dbReference>
<accession>A0A161IZ26</accession>
<dbReference type="Gene3D" id="1.20.1250.20">
    <property type="entry name" value="MFS general substrate transporter like domains"/>
    <property type="match status" value="2"/>
</dbReference>
<evidence type="ECO:0000313" key="9">
    <source>
        <dbReference type="EMBL" id="ANC57846.1"/>
    </source>
</evidence>
<evidence type="ECO:0000256" key="4">
    <source>
        <dbReference type="ARBA" id="ARBA00022692"/>
    </source>
</evidence>
<feature type="transmembrane region" description="Helical" evidence="7">
    <location>
        <begin position="207"/>
        <end position="225"/>
    </location>
</feature>
<feature type="transmembrane region" description="Helical" evidence="7">
    <location>
        <begin position="15"/>
        <end position="36"/>
    </location>
</feature>
<dbReference type="InterPro" id="IPR011701">
    <property type="entry name" value="MFS"/>
</dbReference>
<protein>
    <recommendedName>
        <fullName evidence="8">Major facilitator superfamily (MFS) profile domain-containing protein</fullName>
    </recommendedName>
</protein>
<keyword evidence="4 7" id="KW-0812">Transmembrane</keyword>
<keyword evidence="5 7" id="KW-1133">Transmembrane helix</keyword>
<dbReference type="GO" id="GO:0016020">
    <property type="term" value="C:membrane"/>
    <property type="evidence" value="ECO:0007669"/>
    <property type="project" value="TreeGrafter"/>
</dbReference>
<dbReference type="PANTHER" id="PTHR23514">
    <property type="entry name" value="BYPASS OF STOP CODON PROTEIN 6"/>
    <property type="match status" value="1"/>
</dbReference>
<reference evidence="9" key="1">
    <citation type="submission" date="2016-03" db="EMBL/GenBank/DDBJ databases">
        <title>Partial sequence of psychrophilic Colwellia sp.</title>
        <authorList>
            <person name="Pankowski J.A."/>
            <person name="Leong J.S."/>
            <person name="Nano F.E."/>
        </authorList>
    </citation>
    <scope>NUCLEOTIDE SEQUENCE</scope>
    <source>
        <strain evidence="9">C1</strain>
    </source>
</reference>
<feature type="transmembrane region" description="Helical" evidence="7">
    <location>
        <begin position="81"/>
        <end position="99"/>
    </location>
</feature>
<name>A0A161IZ26_9GAMM</name>
<dbReference type="InterPro" id="IPR051788">
    <property type="entry name" value="MFS_Transporter"/>
</dbReference>